<organism evidence="5 6">
    <name type="scientific">Blautia producta</name>
    <dbReference type="NCBI Taxonomy" id="33035"/>
    <lineage>
        <taxon>Bacteria</taxon>
        <taxon>Bacillati</taxon>
        <taxon>Bacillota</taxon>
        <taxon>Clostridia</taxon>
        <taxon>Lachnospirales</taxon>
        <taxon>Lachnospiraceae</taxon>
        <taxon>Blautia</taxon>
    </lineage>
</organism>
<dbReference type="InterPro" id="IPR010982">
    <property type="entry name" value="Lambda_DNA-bd_dom_sf"/>
</dbReference>
<keyword evidence="3" id="KW-0804">Transcription</keyword>
<keyword evidence="2" id="KW-0238">DNA-binding</keyword>
<dbReference type="RefSeq" id="WP_130179446.1">
    <property type="nucleotide sequence ID" value="NZ_CP035945.1"/>
</dbReference>
<evidence type="ECO:0000313" key="5">
    <source>
        <dbReference type="EMBL" id="QBE94542.1"/>
    </source>
</evidence>
<sequence>MNEPITDFKIRFNQALSIKNIRPAELAEKTGLSKSTISHYMSGYTKPKSDKLFILARALDVSEQWLMGLDVSIERFDPELLKKQKESRKQYAEKWNIQFFEKKMLESFSRLTDENKKKSISYTENLLQNQLLEGELTVKAAHNDNADDLEEQRLMAEDLKDMEDNW</sequence>
<dbReference type="InterPro" id="IPR001387">
    <property type="entry name" value="Cro/C1-type_HTH"/>
</dbReference>
<dbReference type="KEGG" id="bpro:PMF13cell1_00031"/>
<keyword evidence="1" id="KW-0805">Transcription regulation</keyword>
<feature type="domain" description="HTH cro/C1-type" evidence="4">
    <location>
        <begin position="24"/>
        <end position="66"/>
    </location>
</feature>
<evidence type="ECO:0000256" key="1">
    <source>
        <dbReference type="ARBA" id="ARBA00023015"/>
    </source>
</evidence>
<dbReference type="CDD" id="cd00093">
    <property type="entry name" value="HTH_XRE"/>
    <property type="match status" value="1"/>
</dbReference>
<gene>
    <name evidence="5" type="ORF">PMF13cell1_00031</name>
</gene>
<protein>
    <recommendedName>
        <fullName evidence="4">HTH cro/C1-type domain-containing protein</fullName>
    </recommendedName>
</protein>
<dbReference type="GO" id="GO:0003677">
    <property type="term" value="F:DNA binding"/>
    <property type="evidence" value="ECO:0007669"/>
    <property type="project" value="UniProtKB-KW"/>
</dbReference>
<dbReference type="PANTHER" id="PTHR40661">
    <property type="match status" value="1"/>
</dbReference>
<dbReference type="PANTHER" id="PTHR40661:SF1">
    <property type="entry name" value="HTH CRO_C1-TYPE DOMAIN-CONTAINING PROTEIN"/>
    <property type="match status" value="1"/>
</dbReference>
<dbReference type="PROSITE" id="PS50943">
    <property type="entry name" value="HTH_CROC1"/>
    <property type="match status" value="1"/>
</dbReference>
<evidence type="ECO:0000313" key="6">
    <source>
        <dbReference type="Proteomes" id="UP000289794"/>
    </source>
</evidence>
<proteinExistence type="predicted"/>
<accession>A0A4P6LRV4</accession>
<dbReference type="Gene3D" id="1.10.260.40">
    <property type="entry name" value="lambda repressor-like DNA-binding domains"/>
    <property type="match status" value="1"/>
</dbReference>
<evidence type="ECO:0000259" key="4">
    <source>
        <dbReference type="PROSITE" id="PS50943"/>
    </source>
</evidence>
<dbReference type="EMBL" id="CP035945">
    <property type="protein sequence ID" value="QBE94542.1"/>
    <property type="molecule type" value="Genomic_DNA"/>
</dbReference>
<dbReference type="SUPFAM" id="SSF47413">
    <property type="entry name" value="lambda repressor-like DNA-binding domains"/>
    <property type="match status" value="1"/>
</dbReference>
<dbReference type="SMART" id="SM00530">
    <property type="entry name" value="HTH_XRE"/>
    <property type="match status" value="1"/>
</dbReference>
<dbReference type="Pfam" id="PF01381">
    <property type="entry name" value="HTH_3"/>
    <property type="match status" value="1"/>
</dbReference>
<name>A0A4P6LRV4_9FIRM</name>
<reference evidence="5 6" key="1">
    <citation type="submission" date="2019-01" db="EMBL/GenBank/DDBJ databases">
        <title>PMF-metabolizing Aryl O-demethylase.</title>
        <authorList>
            <person name="Kim M."/>
        </authorList>
    </citation>
    <scope>NUCLEOTIDE SEQUENCE [LARGE SCALE GENOMIC DNA]</scope>
    <source>
        <strain evidence="5 6">PMF1</strain>
    </source>
</reference>
<dbReference type="AlphaFoldDB" id="A0A4P6LRV4"/>
<evidence type="ECO:0000256" key="3">
    <source>
        <dbReference type="ARBA" id="ARBA00023163"/>
    </source>
</evidence>
<evidence type="ECO:0000256" key="2">
    <source>
        <dbReference type="ARBA" id="ARBA00023125"/>
    </source>
</evidence>
<dbReference type="Proteomes" id="UP000289794">
    <property type="component" value="Chromosome"/>
</dbReference>